<evidence type="ECO:0000313" key="3">
    <source>
        <dbReference type="Proteomes" id="UP001148299"/>
    </source>
</evidence>
<name>A0A9W9QM63_PENBR</name>
<evidence type="ECO:0000256" key="1">
    <source>
        <dbReference type="SAM" id="MobiDB-lite"/>
    </source>
</evidence>
<accession>A0A9W9QM63</accession>
<dbReference type="AlphaFoldDB" id="A0A9W9QM63"/>
<keyword evidence="3" id="KW-1185">Reference proteome</keyword>
<sequence>MIQSLGARADGFPNLSARTPTLQGLDPHPELPTPAHTTIRVPESPMSFTPRSPRENAFGETGIFDALFEEMVTSMPSNRQQPTFAQNLGFYAGDLDKDFLEQLQQPATT</sequence>
<protein>
    <submittedName>
        <fullName evidence="2">Uncharacterized protein</fullName>
    </submittedName>
</protein>
<evidence type="ECO:0000313" key="2">
    <source>
        <dbReference type="EMBL" id="KAJ5340587.1"/>
    </source>
</evidence>
<gene>
    <name evidence="2" type="ORF">N7541_009711</name>
</gene>
<comment type="caution">
    <text evidence="2">The sequence shown here is derived from an EMBL/GenBank/DDBJ whole genome shotgun (WGS) entry which is preliminary data.</text>
</comment>
<feature type="region of interest" description="Disordered" evidence="1">
    <location>
        <begin position="1"/>
        <end position="56"/>
    </location>
</feature>
<proteinExistence type="predicted"/>
<organism evidence="2 3">
    <name type="scientific">Penicillium brevicompactum</name>
    <dbReference type="NCBI Taxonomy" id="5074"/>
    <lineage>
        <taxon>Eukaryota</taxon>
        <taxon>Fungi</taxon>
        <taxon>Dikarya</taxon>
        <taxon>Ascomycota</taxon>
        <taxon>Pezizomycotina</taxon>
        <taxon>Eurotiomycetes</taxon>
        <taxon>Eurotiomycetidae</taxon>
        <taxon>Eurotiales</taxon>
        <taxon>Aspergillaceae</taxon>
        <taxon>Penicillium</taxon>
    </lineage>
</organism>
<dbReference type="EMBL" id="JAPZBR010000008">
    <property type="protein sequence ID" value="KAJ5340587.1"/>
    <property type="molecule type" value="Genomic_DNA"/>
</dbReference>
<reference evidence="2" key="2">
    <citation type="journal article" date="2023" name="IMA Fungus">
        <title>Comparative genomic study of the Penicillium genus elucidates a diverse pangenome and 15 lateral gene transfer events.</title>
        <authorList>
            <person name="Petersen C."/>
            <person name="Sorensen T."/>
            <person name="Nielsen M.R."/>
            <person name="Sondergaard T.E."/>
            <person name="Sorensen J.L."/>
            <person name="Fitzpatrick D.A."/>
            <person name="Frisvad J.C."/>
            <person name="Nielsen K.L."/>
        </authorList>
    </citation>
    <scope>NUCLEOTIDE SEQUENCE</scope>
    <source>
        <strain evidence="2">IBT 35675</strain>
    </source>
</reference>
<dbReference type="Proteomes" id="UP001148299">
    <property type="component" value="Unassembled WGS sequence"/>
</dbReference>
<reference evidence="2" key="1">
    <citation type="submission" date="2022-12" db="EMBL/GenBank/DDBJ databases">
        <authorList>
            <person name="Petersen C."/>
        </authorList>
    </citation>
    <scope>NUCLEOTIDE SEQUENCE</scope>
    <source>
        <strain evidence="2">IBT 35675</strain>
    </source>
</reference>